<dbReference type="PANTHER" id="PTHR32309:SF31">
    <property type="entry name" value="CAPSULAR EXOPOLYSACCHARIDE FAMILY"/>
    <property type="match status" value="1"/>
</dbReference>
<evidence type="ECO:0000256" key="7">
    <source>
        <dbReference type="SAM" id="Phobius"/>
    </source>
</evidence>
<feature type="domain" description="Polysaccharide chain length determinant N-terminal" evidence="8">
    <location>
        <begin position="17"/>
        <end position="77"/>
    </location>
</feature>
<evidence type="ECO:0000313" key="9">
    <source>
        <dbReference type="EMBL" id="KAA1379735.1"/>
    </source>
</evidence>
<evidence type="ECO:0000256" key="6">
    <source>
        <dbReference type="ARBA" id="ARBA00023136"/>
    </source>
</evidence>
<name>A0A641AP69_9ACTN</name>
<evidence type="ECO:0000256" key="3">
    <source>
        <dbReference type="ARBA" id="ARBA00022475"/>
    </source>
</evidence>
<protein>
    <recommendedName>
        <fullName evidence="8">Polysaccharide chain length determinant N-terminal domain-containing protein</fullName>
    </recommendedName>
</protein>
<dbReference type="EMBL" id="SDPP02000001">
    <property type="protein sequence ID" value="KAA1379735.1"/>
    <property type="molecule type" value="Genomic_DNA"/>
</dbReference>
<sequence>MRPKDIAMATPTPPVQLTDLASSLRRHWTTVAATAVVGLLLGMAVSVVLPSRYDATATVSVNPITADPLGAQADADRSVSMPTEVRTATSAQVAAAAATALKADHPMSAQDVRDATKVESPDDSLILSIRFSGASASEAAAGADAVAEAYLETRRADAAAQVERLRKTAQEQVAAVQASTVAPENAGAVQQRALAIQADAAGTRLAELSNTDVDPGTLIGKADVPDEASSPGLVALGLAGLFLGLLAGIPVALTKKEENSEIGGVDGLQAIGDQIVLDGTKDTNRADTWDIAAFMLKIPTDIGIEDPFLIMVDAEEAPGRTITPGQELVDALSRRGRSARFVDAGAINEGKISRGWPTDKKRVSWAGEIIIIDTTNLTSDANKVALATRSDSVLLARSTADDATALRRLAGLLRSKGVDIALTALFPPRPELMTLNR</sequence>
<dbReference type="InterPro" id="IPR003856">
    <property type="entry name" value="LPS_length_determ_N"/>
</dbReference>
<dbReference type="InterPro" id="IPR050445">
    <property type="entry name" value="Bact_polysacc_biosynth/exp"/>
</dbReference>
<dbReference type="Proteomes" id="UP001515100">
    <property type="component" value="Unassembled WGS sequence"/>
</dbReference>
<keyword evidence="5 7" id="KW-1133">Transmembrane helix</keyword>
<keyword evidence="4 7" id="KW-0812">Transmembrane</keyword>
<comment type="similarity">
    <text evidence="2">Belongs to the CpsC/CapA family.</text>
</comment>
<evidence type="ECO:0000256" key="1">
    <source>
        <dbReference type="ARBA" id="ARBA00004651"/>
    </source>
</evidence>
<dbReference type="GO" id="GO:0005886">
    <property type="term" value="C:plasma membrane"/>
    <property type="evidence" value="ECO:0007669"/>
    <property type="project" value="UniProtKB-SubCell"/>
</dbReference>
<organism evidence="9 10">
    <name type="scientific">Aeromicrobium fastidiosum</name>
    <dbReference type="NCBI Taxonomy" id="52699"/>
    <lineage>
        <taxon>Bacteria</taxon>
        <taxon>Bacillati</taxon>
        <taxon>Actinomycetota</taxon>
        <taxon>Actinomycetes</taxon>
        <taxon>Propionibacteriales</taxon>
        <taxon>Nocardioidaceae</taxon>
        <taxon>Aeromicrobium</taxon>
    </lineage>
</organism>
<dbReference type="OrthoDB" id="3742592at2"/>
<evidence type="ECO:0000259" key="8">
    <source>
        <dbReference type="Pfam" id="PF02706"/>
    </source>
</evidence>
<feature type="transmembrane region" description="Helical" evidence="7">
    <location>
        <begin position="233"/>
        <end position="253"/>
    </location>
</feature>
<dbReference type="Pfam" id="PF02706">
    <property type="entry name" value="Wzz"/>
    <property type="match status" value="1"/>
</dbReference>
<proteinExistence type="inferred from homology"/>
<comment type="caution">
    <text evidence="9">The sequence shown here is derived from an EMBL/GenBank/DDBJ whole genome shotgun (WGS) entry which is preliminary data.</text>
</comment>
<gene>
    <name evidence="9" type="ORF">ESP62_000505</name>
</gene>
<dbReference type="AlphaFoldDB" id="A0A641AP69"/>
<keyword evidence="3" id="KW-1003">Cell membrane</keyword>
<dbReference type="PANTHER" id="PTHR32309">
    <property type="entry name" value="TYROSINE-PROTEIN KINASE"/>
    <property type="match status" value="1"/>
</dbReference>
<comment type="subcellular location">
    <subcellularLocation>
        <location evidence="1">Cell membrane</location>
        <topology evidence="1">Multi-pass membrane protein</topology>
    </subcellularLocation>
</comment>
<evidence type="ECO:0000256" key="2">
    <source>
        <dbReference type="ARBA" id="ARBA00006683"/>
    </source>
</evidence>
<evidence type="ECO:0000256" key="4">
    <source>
        <dbReference type="ARBA" id="ARBA00022692"/>
    </source>
</evidence>
<accession>A0A641AP69</accession>
<evidence type="ECO:0000313" key="10">
    <source>
        <dbReference type="Proteomes" id="UP001515100"/>
    </source>
</evidence>
<feature type="transmembrane region" description="Helical" evidence="7">
    <location>
        <begin position="28"/>
        <end position="49"/>
    </location>
</feature>
<dbReference type="RefSeq" id="WP_129179528.1">
    <property type="nucleotide sequence ID" value="NZ_JAGIOG010000001.1"/>
</dbReference>
<reference evidence="9" key="1">
    <citation type="submission" date="2019-09" db="EMBL/GenBank/DDBJ databases">
        <authorList>
            <person name="Li J."/>
        </authorList>
    </citation>
    <scope>NUCLEOTIDE SEQUENCE [LARGE SCALE GENOMIC DNA]</scope>
    <source>
        <strain evidence="9">NRBC 14897</strain>
    </source>
</reference>
<evidence type="ECO:0000256" key="5">
    <source>
        <dbReference type="ARBA" id="ARBA00022989"/>
    </source>
</evidence>
<keyword evidence="6 7" id="KW-0472">Membrane</keyword>
<keyword evidence="10" id="KW-1185">Reference proteome</keyword>